<dbReference type="Proteomes" id="UP001366060">
    <property type="component" value="Unassembled WGS sequence"/>
</dbReference>
<evidence type="ECO:0000313" key="10">
    <source>
        <dbReference type="Proteomes" id="UP001366060"/>
    </source>
</evidence>
<dbReference type="Pfam" id="PF22638">
    <property type="entry name" value="FlgK_D1"/>
    <property type="match status" value="1"/>
</dbReference>
<reference evidence="9 10" key="1">
    <citation type="submission" date="2024-02" db="EMBL/GenBank/DDBJ databases">
        <title>Bacteria isolated from the canopy kelp, Nereocystis luetkeana.</title>
        <authorList>
            <person name="Pfister C.A."/>
            <person name="Younker I.T."/>
            <person name="Light S.H."/>
        </authorList>
    </citation>
    <scope>NUCLEOTIDE SEQUENCE [LARGE SCALE GENOMIC DNA]</scope>
    <source>
        <strain evidence="9 10">TI.2.07</strain>
    </source>
</reference>
<protein>
    <recommendedName>
        <fullName evidence="4">Flagellar hook-associated protein 1</fullName>
    </recommendedName>
</protein>
<keyword evidence="9" id="KW-0282">Flagellum</keyword>
<feature type="domain" description="Flagellar basal-body/hook protein C-terminal" evidence="7">
    <location>
        <begin position="629"/>
        <end position="666"/>
    </location>
</feature>
<organism evidence="9 10">
    <name type="scientific">Psychromonas arctica</name>
    <dbReference type="NCBI Taxonomy" id="168275"/>
    <lineage>
        <taxon>Bacteria</taxon>
        <taxon>Pseudomonadati</taxon>
        <taxon>Pseudomonadota</taxon>
        <taxon>Gammaproteobacteria</taxon>
        <taxon>Alteromonadales</taxon>
        <taxon>Psychromonadaceae</taxon>
        <taxon>Psychromonas</taxon>
    </lineage>
</organism>
<comment type="subcellular location">
    <subcellularLocation>
        <location evidence="1">Bacterial flagellum</location>
    </subcellularLocation>
    <subcellularLocation>
        <location evidence="2">Secreted</location>
    </subcellularLocation>
</comment>
<keyword evidence="10" id="KW-1185">Reference proteome</keyword>
<keyword evidence="5" id="KW-0964">Secreted</keyword>
<evidence type="ECO:0000256" key="4">
    <source>
        <dbReference type="ARBA" id="ARBA00016244"/>
    </source>
</evidence>
<proteinExistence type="inferred from homology"/>
<evidence type="ECO:0000256" key="1">
    <source>
        <dbReference type="ARBA" id="ARBA00004365"/>
    </source>
</evidence>
<dbReference type="InterPro" id="IPR053927">
    <property type="entry name" value="FlgK_helical"/>
</dbReference>
<dbReference type="InterPro" id="IPR010930">
    <property type="entry name" value="Flg_bb/hook_C_dom"/>
</dbReference>
<evidence type="ECO:0000256" key="2">
    <source>
        <dbReference type="ARBA" id="ARBA00004613"/>
    </source>
</evidence>
<dbReference type="Pfam" id="PF06429">
    <property type="entry name" value="Flg_bbr_C"/>
    <property type="match status" value="1"/>
</dbReference>
<evidence type="ECO:0000259" key="7">
    <source>
        <dbReference type="Pfam" id="PF06429"/>
    </source>
</evidence>
<accession>A0ABU9HE11</accession>
<gene>
    <name evidence="9" type="primary">flgK</name>
    <name evidence="9" type="ORF">V6255_13490</name>
</gene>
<evidence type="ECO:0000259" key="8">
    <source>
        <dbReference type="Pfam" id="PF22638"/>
    </source>
</evidence>
<dbReference type="NCBIfam" id="TIGR02492">
    <property type="entry name" value="flgK_ends"/>
    <property type="match status" value="1"/>
</dbReference>
<dbReference type="SUPFAM" id="SSF64518">
    <property type="entry name" value="Phase 1 flagellin"/>
    <property type="match status" value="2"/>
</dbReference>
<comment type="similarity">
    <text evidence="3">Belongs to the flagella basal body rod proteins family.</text>
</comment>
<dbReference type="PANTHER" id="PTHR30033:SF1">
    <property type="entry name" value="FLAGELLAR HOOK-ASSOCIATED PROTEIN 1"/>
    <property type="match status" value="1"/>
</dbReference>
<dbReference type="PANTHER" id="PTHR30033">
    <property type="entry name" value="FLAGELLAR HOOK-ASSOCIATED PROTEIN 1"/>
    <property type="match status" value="1"/>
</dbReference>
<evidence type="ECO:0000256" key="6">
    <source>
        <dbReference type="ARBA" id="ARBA00023143"/>
    </source>
</evidence>
<evidence type="ECO:0000313" key="9">
    <source>
        <dbReference type="EMBL" id="MEL0660150.1"/>
    </source>
</evidence>
<keyword evidence="6" id="KW-0975">Bacterial flagellum</keyword>
<feature type="domain" description="Flagellar hook-associated protein FlgK helical" evidence="8">
    <location>
        <begin position="93"/>
        <end position="326"/>
    </location>
</feature>
<evidence type="ECO:0000256" key="5">
    <source>
        <dbReference type="ARBA" id="ARBA00022525"/>
    </source>
</evidence>
<keyword evidence="9" id="KW-0969">Cilium</keyword>
<comment type="caution">
    <text evidence="9">The sequence shown here is derived from an EMBL/GenBank/DDBJ whole genome shotgun (WGS) entry which is preliminary data.</text>
</comment>
<evidence type="ECO:0000256" key="3">
    <source>
        <dbReference type="ARBA" id="ARBA00009677"/>
    </source>
</evidence>
<sequence>MADLLQIGLSGIYSSQASLTTTSHNISNVSTEGYSRQTVDTSAAGAQRLSTNFIGSGSVVTSIDRAYDQFAFTENVINTSSYAYYEQTYTQANQMDLLLSSDNTSATTSVLNMFSSLSSIADNPSLLEARNVFLQDASSMVNQYNTLYSHLETQYESVNAEIDNSADVITELAQSIASLNSQISIVTGSASGGDANDLLDKRNLAITELSEYVNTSVVAADNNMVNIYIGSGQGLVMGTVSQSVIAVDGDPDLTRKELSLNFNGQSTAINGNKLGGGVGALFNSRDNDIEVAMNQLGQSVIGLTHAINEQQKEGQTLDGEIGADIFNDINSTESMQNRVLSHDDGLGKATLSVRIDDLSELSADEFTLKVSEYTAGSTLSFTVTNNTTGVSQGVSIDDLSTEARVAIPGAGISIGIDSITQPLEEGKEFTLRPTRNGAKEAVVLENDAEKIAAADAEIKATLNSDNTGTAEFRVSAISNTSDSHYMDEENPLTIRISANTTDAEIAYNLFDKDGIQVNTTELTTPVDPLTGKATFIAGGVEVEMKSGFPAVNDEIILSFNETGDGDNRNMLAITDLQSAKIMNGNKSSFQDIYNNMLSEIGAKTANADVAMQSASILKDQSFERIQSLSGVNMDEEAANLLMYQQYYSAAARVITVANEIFESLLQASR</sequence>
<dbReference type="InterPro" id="IPR002371">
    <property type="entry name" value="FlgK"/>
</dbReference>
<name>A0ABU9HE11_9GAMM</name>
<dbReference type="PRINTS" id="PR01005">
    <property type="entry name" value="FLGHOOKAP1"/>
</dbReference>
<dbReference type="RefSeq" id="WP_341628631.1">
    <property type="nucleotide sequence ID" value="NZ_JBAKBA010000034.1"/>
</dbReference>
<dbReference type="EMBL" id="JBAKBA010000034">
    <property type="protein sequence ID" value="MEL0660150.1"/>
    <property type="molecule type" value="Genomic_DNA"/>
</dbReference>
<keyword evidence="9" id="KW-0966">Cell projection</keyword>